<proteinExistence type="predicted"/>
<keyword evidence="1" id="KW-0862">Zinc</keyword>
<name>A0A2P5FJN2_TREOI</name>
<keyword evidence="4" id="KW-1185">Reference proteome</keyword>
<protein>
    <submittedName>
        <fullName evidence="3">Zinc knuckle CX2CX4HX4C</fullName>
    </submittedName>
</protein>
<evidence type="ECO:0000256" key="1">
    <source>
        <dbReference type="PROSITE-ProRule" id="PRU00047"/>
    </source>
</evidence>
<gene>
    <name evidence="3" type="ORF">TorRG33x02_060790</name>
</gene>
<dbReference type="InterPro" id="IPR001878">
    <property type="entry name" value="Znf_CCHC"/>
</dbReference>
<dbReference type="Proteomes" id="UP000237000">
    <property type="component" value="Unassembled WGS sequence"/>
</dbReference>
<dbReference type="GO" id="GO:0003676">
    <property type="term" value="F:nucleic acid binding"/>
    <property type="evidence" value="ECO:0007669"/>
    <property type="project" value="InterPro"/>
</dbReference>
<dbReference type="AlphaFoldDB" id="A0A2P5FJN2"/>
<keyword evidence="1" id="KW-0479">Metal-binding</keyword>
<sequence>MKPLRRGIHDSIDGLEREVPLILRYEHLLDFCFNCDMIGHRARECINYQEDIFCSRAPKRNAPVSSIANFDIGDGDSGPDKDRNSYFNEIRELEDDMEVYGVNSAEELVKLKDSEEASGKDLPPVIVPHEGTHLTDEERERIIRRAEFILLLVKGKKGKVDTGISF</sequence>
<evidence type="ECO:0000259" key="2">
    <source>
        <dbReference type="PROSITE" id="PS50158"/>
    </source>
</evidence>
<dbReference type="SUPFAM" id="SSF57756">
    <property type="entry name" value="Retrovirus zinc finger-like domains"/>
    <property type="match status" value="1"/>
</dbReference>
<comment type="caution">
    <text evidence="3">The sequence shown here is derived from an EMBL/GenBank/DDBJ whole genome shotgun (WGS) entry which is preliminary data.</text>
</comment>
<feature type="domain" description="CCHC-type" evidence="2">
    <location>
        <begin position="32"/>
        <end position="45"/>
    </location>
</feature>
<dbReference type="InParanoid" id="A0A2P5FJN2"/>
<accession>A0A2P5FJN2</accession>
<evidence type="ECO:0000313" key="3">
    <source>
        <dbReference type="EMBL" id="PON98005.1"/>
    </source>
</evidence>
<evidence type="ECO:0000313" key="4">
    <source>
        <dbReference type="Proteomes" id="UP000237000"/>
    </source>
</evidence>
<keyword evidence="1" id="KW-0863">Zinc-finger</keyword>
<organism evidence="3 4">
    <name type="scientific">Trema orientale</name>
    <name type="common">Charcoal tree</name>
    <name type="synonym">Celtis orientalis</name>
    <dbReference type="NCBI Taxonomy" id="63057"/>
    <lineage>
        <taxon>Eukaryota</taxon>
        <taxon>Viridiplantae</taxon>
        <taxon>Streptophyta</taxon>
        <taxon>Embryophyta</taxon>
        <taxon>Tracheophyta</taxon>
        <taxon>Spermatophyta</taxon>
        <taxon>Magnoliopsida</taxon>
        <taxon>eudicotyledons</taxon>
        <taxon>Gunneridae</taxon>
        <taxon>Pentapetalae</taxon>
        <taxon>rosids</taxon>
        <taxon>fabids</taxon>
        <taxon>Rosales</taxon>
        <taxon>Cannabaceae</taxon>
        <taxon>Trema</taxon>
    </lineage>
</organism>
<dbReference type="EMBL" id="JXTC01000027">
    <property type="protein sequence ID" value="PON98005.1"/>
    <property type="molecule type" value="Genomic_DNA"/>
</dbReference>
<reference evidence="4" key="1">
    <citation type="submission" date="2016-06" db="EMBL/GenBank/DDBJ databases">
        <title>Parallel loss of symbiosis genes in relatives of nitrogen-fixing non-legume Parasponia.</title>
        <authorList>
            <person name="Van Velzen R."/>
            <person name="Holmer R."/>
            <person name="Bu F."/>
            <person name="Rutten L."/>
            <person name="Van Zeijl A."/>
            <person name="Liu W."/>
            <person name="Santuari L."/>
            <person name="Cao Q."/>
            <person name="Sharma T."/>
            <person name="Shen D."/>
            <person name="Roswanjaya Y."/>
            <person name="Wardhani T."/>
            <person name="Kalhor M.S."/>
            <person name="Jansen J."/>
            <person name="Van den Hoogen J."/>
            <person name="Gungor B."/>
            <person name="Hartog M."/>
            <person name="Hontelez J."/>
            <person name="Verver J."/>
            <person name="Yang W.-C."/>
            <person name="Schijlen E."/>
            <person name="Repin R."/>
            <person name="Schilthuizen M."/>
            <person name="Schranz E."/>
            <person name="Heidstra R."/>
            <person name="Miyata K."/>
            <person name="Fedorova E."/>
            <person name="Kohlen W."/>
            <person name="Bisseling T."/>
            <person name="Smit S."/>
            <person name="Geurts R."/>
        </authorList>
    </citation>
    <scope>NUCLEOTIDE SEQUENCE [LARGE SCALE GENOMIC DNA]</scope>
    <source>
        <strain evidence="4">cv. RG33-2</strain>
    </source>
</reference>
<dbReference type="InterPro" id="IPR036875">
    <property type="entry name" value="Znf_CCHC_sf"/>
</dbReference>
<dbReference type="GO" id="GO:0008270">
    <property type="term" value="F:zinc ion binding"/>
    <property type="evidence" value="ECO:0007669"/>
    <property type="project" value="UniProtKB-KW"/>
</dbReference>
<dbReference type="OrthoDB" id="10459044at2759"/>
<dbReference type="PROSITE" id="PS50158">
    <property type="entry name" value="ZF_CCHC"/>
    <property type="match status" value="1"/>
</dbReference>